<dbReference type="EC" id="1.-.-.-" evidence="5"/>
<accession>A0A9X9XCH4</accession>
<organism evidence="7 8">
    <name type="scientific">Neoroseomonas eburnea</name>
    <dbReference type="NCBI Taxonomy" id="1346889"/>
    <lineage>
        <taxon>Bacteria</taxon>
        <taxon>Pseudomonadati</taxon>
        <taxon>Pseudomonadota</taxon>
        <taxon>Alphaproteobacteria</taxon>
        <taxon>Acetobacterales</taxon>
        <taxon>Acetobacteraceae</taxon>
        <taxon>Neoroseomonas</taxon>
    </lineage>
</organism>
<dbReference type="PANTHER" id="PTHR43543">
    <property type="entry name" value="MALONIC SEMIALDEHYDE REDUCTASE RUTE-RELATED"/>
    <property type="match status" value="1"/>
</dbReference>
<reference evidence="7" key="1">
    <citation type="submission" date="2020-01" db="EMBL/GenBank/DDBJ databases">
        <authorList>
            <person name="Rat A."/>
        </authorList>
    </citation>
    <scope>NUCLEOTIDE SEQUENCE</scope>
    <source>
        <strain evidence="7">LMG 31228</strain>
    </source>
</reference>
<dbReference type="GO" id="GO:0016491">
    <property type="term" value="F:oxidoreductase activity"/>
    <property type="evidence" value="ECO:0007669"/>
    <property type="project" value="UniProtKB-UniRule"/>
</dbReference>
<sequence length="198" mass="21944">MAHETIDERALDQLFREARTHNKWQDRPVPEAKLREMYDLLKMAPTSANASPARFVFVRTPEGKAKLKPALSAGNLEKTMTAPVTVIVAHDLHFYDKLPVLFPHAPDAKNWFTGSASFAEQTAFRNGSLQGAYLILAARAVGLDAGPMSGFDAAKVDEAFFAGTNWKTNFLVNLGYGDPEGLFARNPRLDFEEAARFE</sequence>
<dbReference type="InterPro" id="IPR029479">
    <property type="entry name" value="Nitroreductase"/>
</dbReference>
<comment type="cofactor">
    <cofactor evidence="5">
        <name>FMN</name>
        <dbReference type="ChEBI" id="CHEBI:58210"/>
    </cofactor>
</comment>
<evidence type="ECO:0000256" key="3">
    <source>
        <dbReference type="ARBA" id="ARBA00022857"/>
    </source>
</evidence>
<evidence type="ECO:0000256" key="5">
    <source>
        <dbReference type="HAMAP-Rule" id="MF_01204"/>
    </source>
</evidence>
<keyword evidence="4 5" id="KW-0560">Oxidoreductase</keyword>
<dbReference type="InterPro" id="IPR050461">
    <property type="entry name" value="Nitroreductase_HadB/RutE"/>
</dbReference>
<proteinExistence type="inferred from homology"/>
<gene>
    <name evidence="7" type="ORF">GXW74_13015</name>
</gene>
<comment type="caution">
    <text evidence="7">The sequence shown here is derived from an EMBL/GenBank/DDBJ whole genome shotgun (WGS) entry which is preliminary data.</text>
</comment>
<protein>
    <recommendedName>
        <fullName evidence="5">Putative NADH dehydrogenase/NAD(P)H nitroreductase GXW74_13015</fullName>
        <ecNumber evidence="5">1.-.-.-</ecNumber>
    </recommendedName>
</protein>
<evidence type="ECO:0000256" key="2">
    <source>
        <dbReference type="ARBA" id="ARBA00022643"/>
    </source>
</evidence>
<comment type="similarity">
    <text evidence="5">Belongs to the nitroreductase family. HadB/RutE subfamily.</text>
</comment>
<feature type="domain" description="Nitroreductase" evidence="6">
    <location>
        <begin position="17"/>
        <end position="176"/>
    </location>
</feature>
<evidence type="ECO:0000256" key="1">
    <source>
        <dbReference type="ARBA" id="ARBA00022630"/>
    </source>
</evidence>
<dbReference type="PANTHER" id="PTHR43543:SF1">
    <property type="entry name" value="MALONIC SEMIALDEHYDE REDUCTASE RUTE-RELATED"/>
    <property type="match status" value="1"/>
</dbReference>
<dbReference type="SUPFAM" id="SSF55469">
    <property type="entry name" value="FMN-dependent nitroreductase-like"/>
    <property type="match status" value="1"/>
</dbReference>
<dbReference type="Gene3D" id="3.40.109.10">
    <property type="entry name" value="NADH Oxidase"/>
    <property type="match status" value="1"/>
</dbReference>
<keyword evidence="2 5" id="KW-0288">FMN</keyword>
<dbReference type="Proteomes" id="UP001138709">
    <property type="component" value="Unassembled WGS sequence"/>
</dbReference>
<dbReference type="HAMAP" id="MF_01204">
    <property type="entry name" value="Oxidoreductase_RutE_HadB"/>
    <property type="match status" value="1"/>
</dbReference>
<dbReference type="InterPro" id="IPR023936">
    <property type="entry name" value="RutE-like"/>
</dbReference>
<keyword evidence="3 5" id="KW-0521">NADP</keyword>
<dbReference type="EMBL" id="JAAEDL010000011">
    <property type="protein sequence ID" value="MBR0681410.1"/>
    <property type="molecule type" value="Genomic_DNA"/>
</dbReference>
<evidence type="ECO:0000259" key="6">
    <source>
        <dbReference type="Pfam" id="PF00881"/>
    </source>
</evidence>
<dbReference type="InterPro" id="IPR000415">
    <property type="entry name" value="Nitroreductase-like"/>
</dbReference>
<keyword evidence="1 5" id="KW-0285">Flavoprotein</keyword>
<evidence type="ECO:0000256" key="4">
    <source>
        <dbReference type="ARBA" id="ARBA00023002"/>
    </source>
</evidence>
<reference evidence="7" key="2">
    <citation type="journal article" date="2021" name="Syst. Appl. Microbiol.">
        <title>Roseomonas hellenica sp. nov., isolated from roots of wild-growing Alkanna tinctoria.</title>
        <authorList>
            <person name="Rat A."/>
            <person name="Naranjo H.D."/>
            <person name="Lebbe L."/>
            <person name="Cnockaert M."/>
            <person name="Krigas N."/>
            <person name="Grigoriadou K."/>
            <person name="Maloupa E."/>
            <person name="Willems A."/>
        </authorList>
    </citation>
    <scope>NUCLEOTIDE SEQUENCE</scope>
    <source>
        <strain evidence="7">LMG 31228</strain>
    </source>
</reference>
<dbReference type="AlphaFoldDB" id="A0A9X9XCH4"/>
<dbReference type="Pfam" id="PF00881">
    <property type="entry name" value="Nitroreductase"/>
    <property type="match status" value="1"/>
</dbReference>
<dbReference type="CDD" id="cd02148">
    <property type="entry name" value="RutE-like"/>
    <property type="match status" value="1"/>
</dbReference>
<dbReference type="NCBIfam" id="NF003768">
    <property type="entry name" value="PRK05365.1"/>
    <property type="match status" value="1"/>
</dbReference>
<keyword evidence="8" id="KW-1185">Reference proteome</keyword>
<keyword evidence="5" id="KW-0520">NAD</keyword>
<evidence type="ECO:0000313" key="8">
    <source>
        <dbReference type="Proteomes" id="UP001138709"/>
    </source>
</evidence>
<evidence type="ECO:0000313" key="7">
    <source>
        <dbReference type="EMBL" id="MBR0681410.1"/>
    </source>
</evidence>
<name>A0A9X9XCH4_9PROT</name>